<evidence type="ECO:0000313" key="2">
    <source>
        <dbReference type="EMBL" id="RJP58072.1"/>
    </source>
</evidence>
<gene>
    <name evidence="2" type="ORF">C4541_08575</name>
</gene>
<dbReference type="AlphaFoldDB" id="A0A3A4QZA8"/>
<proteinExistence type="predicted"/>
<protein>
    <recommendedName>
        <fullName evidence="4">Lipoprotein</fullName>
    </recommendedName>
</protein>
<evidence type="ECO:0000256" key="1">
    <source>
        <dbReference type="SAM" id="SignalP"/>
    </source>
</evidence>
<accession>A0A3A4QZA8</accession>
<feature type="chain" id="PRO_5017215076" description="Lipoprotein" evidence="1">
    <location>
        <begin position="20"/>
        <end position="66"/>
    </location>
</feature>
<dbReference type="EMBL" id="QZJZ01000071">
    <property type="protein sequence ID" value="RJP58072.1"/>
    <property type="molecule type" value="Genomic_DNA"/>
</dbReference>
<sequence>MVIRILAVLVLTGFLTVLAGCAADPHQAAHNLGQPIGGALGVVQSVPEGAAEGYAGGTPERNPYGR</sequence>
<comment type="caution">
    <text evidence="2">The sequence shown here is derived from an EMBL/GenBank/DDBJ whole genome shotgun (WGS) entry which is preliminary data.</text>
</comment>
<evidence type="ECO:0000313" key="3">
    <source>
        <dbReference type="Proteomes" id="UP000266426"/>
    </source>
</evidence>
<feature type="signal peptide" evidence="1">
    <location>
        <begin position="1"/>
        <end position="19"/>
    </location>
</feature>
<dbReference type="Proteomes" id="UP000266426">
    <property type="component" value="Unassembled WGS sequence"/>
</dbReference>
<keyword evidence="1" id="KW-0732">Signal</keyword>
<evidence type="ECO:0008006" key="4">
    <source>
        <dbReference type="Google" id="ProtNLM"/>
    </source>
</evidence>
<reference evidence="2 3" key="1">
    <citation type="journal article" date="2017" name="ISME J.">
        <title>Energy and carbon metabolisms in a deep terrestrial subsurface fluid microbial community.</title>
        <authorList>
            <person name="Momper L."/>
            <person name="Jungbluth S.P."/>
            <person name="Lee M.D."/>
            <person name="Amend J.P."/>
        </authorList>
    </citation>
    <scope>NUCLEOTIDE SEQUENCE [LARGE SCALE GENOMIC DNA]</scope>
    <source>
        <strain evidence="2">SURF_26</strain>
    </source>
</reference>
<dbReference type="PROSITE" id="PS51257">
    <property type="entry name" value="PROKAR_LIPOPROTEIN"/>
    <property type="match status" value="1"/>
</dbReference>
<name>A0A3A4QZA8_9BACT</name>
<organism evidence="2 3">
    <name type="scientific">Candidatus Auribacter fodinae</name>
    <dbReference type="NCBI Taxonomy" id="2093366"/>
    <lineage>
        <taxon>Bacteria</taxon>
        <taxon>Pseudomonadati</taxon>
        <taxon>Candidatus Auribacterota</taxon>
        <taxon>Candidatus Auribacteria</taxon>
        <taxon>Candidatus Auribacterales</taxon>
        <taxon>Candidatus Auribacteraceae</taxon>
        <taxon>Candidatus Auribacter</taxon>
    </lineage>
</organism>